<comment type="similarity">
    <text evidence="2">Belongs to the peptidase A1 family.</text>
</comment>
<evidence type="ECO:0000256" key="1">
    <source>
        <dbReference type="ARBA" id="ARBA00004239"/>
    </source>
</evidence>
<keyword evidence="5" id="KW-0732">Signal</keyword>
<evidence type="ECO:0000256" key="3">
    <source>
        <dbReference type="ARBA" id="ARBA00010515"/>
    </source>
</evidence>
<dbReference type="GO" id="GO:0005576">
    <property type="term" value="C:extracellular region"/>
    <property type="evidence" value="ECO:0007669"/>
    <property type="project" value="UniProtKB-SubCell"/>
</dbReference>
<dbReference type="OrthoDB" id="1251937at2759"/>
<keyword evidence="4" id="KW-0964">Secreted</keyword>
<evidence type="ECO:0000313" key="7">
    <source>
        <dbReference type="EMBL" id="KAG5592549.1"/>
    </source>
</evidence>
<dbReference type="PROSITE" id="PS51767">
    <property type="entry name" value="PEPTIDASE_A1"/>
    <property type="match status" value="1"/>
</dbReference>
<feature type="domain" description="Peptidase A1" evidence="6">
    <location>
        <begin position="145"/>
        <end position="522"/>
    </location>
</feature>
<evidence type="ECO:0000313" key="8">
    <source>
        <dbReference type="Proteomes" id="UP000824120"/>
    </source>
</evidence>
<dbReference type="PANTHER" id="PTHR47965">
    <property type="entry name" value="ASPARTYL PROTEASE-RELATED"/>
    <property type="match status" value="1"/>
</dbReference>
<dbReference type="InterPro" id="IPR013094">
    <property type="entry name" value="AB_hydrolase_3"/>
</dbReference>
<comment type="subcellular location">
    <subcellularLocation>
        <location evidence="1">Secreted</location>
        <location evidence="1">Extracellular space</location>
    </subcellularLocation>
</comment>
<comment type="caution">
    <text evidence="7">The sequence shown here is derived from an EMBL/GenBank/DDBJ whole genome shotgun (WGS) entry which is preliminary data.</text>
</comment>
<evidence type="ECO:0000256" key="5">
    <source>
        <dbReference type="ARBA" id="ARBA00022729"/>
    </source>
</evidence>
<comment type="similarity">
    <text evidence="3">Belongs to the 'GDXG' lipolytic enzyme family.</text>
</comment>
<dbReference type="Pfam" id="PF07859">
    <property type="entry name" value="Abhydrolase_3"/>
    <property type="match status" value="1"/>
</dbReference>
<dbReference type="Gene3D" id="3.40.50.1820">
    <property type="entry name" value="alpha/beta hydrolase"/>
    <property type="match status" value="1"/>
</dbReference>
<dbReference type="InterPro" id="IPR033121">
    <property type="entry name" value="PEPTIDASE_A1"/>
</dbReference>
<evidence type="ECO:0000259" key="6">
    <source>
        <dbReference type="PROSITE" id="PS51767"/>
    </source>
</evidence>
<dbReference type="SUPFAM" id="SSF53474">
    <property type="entry name" value="alpha/beta-Hydrolases"/>
    <property type="match status" value="1"/>
</dbReference>
<dbReference type="Pfam" id="PF14543">
    <property type="entry name" value="TAXi_N"/>
    <property type="match status" value="1"/>
</dbReference>
<dbReference type="AlphaFoldDB" id="A0A9J5XXE8"/>
<dbReference type="GO" id="GO:0006508">
    <property type="term" value="P:proteolysis"/>
    <property type="evidence" value="ECO:0007669"/>
    <property type="project" value="InterPro"/>
</dbReference>
<dbReference type="InterPro" id="IPR001461">
    <property type="entry name" value="Aspartic_peptidase_A1"/>
</dbReference>
<reference evidence="7 8" key="1">
    <citation type="submission" date="2020-09" db="EMBL/GenBank/DDBJ databases">
        <title>De no assembly of potato wild relative species, Solanum commersonii.</title>
        <authorList>
            <person name="Cho K."/>
        </authorList>
    </citation>
    <scope>NUCLEOTIDE SEQUENCE [LARGE SCALE GENOMIC DNA]</scope>
    <source>
        <strain evidence="7">LZ3.2</strain>
        <tissue evidence="7">Leaf</tissue>
    </source>
</reference>
<dbReference type="Gene3D" id="2.40.70.10">
    <property type="entry name" value="Acid Proteases"/>
    <property type="match status" value="2"/>
</dbReference>
<gene>
    <name evidence="7" type="ORF">H5410_043063</name>
</gene>
<protein>
    <recommendedName>
        <fullName evidence="6">Peptidase A1 domain-containing protein</fullName>
    </recommendedName>
</protein>
<dbReference type="InterPro" id="IPR032861">
    <property type="entry name" value="TAXi_N"/>
</dbReference>
<dbReference type="EMBL" id="JACXVP010000008">
    <property type="protein sequence ID" value="KAG5592549.1"/>
    <property type="molecule type" value="Genomic_DNA"/>
</dbReference>
<dbReference type="PANTHER" id="PTHR47965:SF42">
    <property type="entry name" value="PEPTIDASE A1 DOMAIN-CONTAINING PROTEIN"/>
    <property type="match status" value="1"/>
</dbReference>
<proteinExistence type="inferred from homology"/>
<dbReference type="InterPro" id="IPR029058">
    <property type="entry name" value="AB_hydrolase_fold"/>
</dbReference>
<dbReference type="Pfam" id="PF14541">
    <property type="entry name" value="TAXi_C"/>
    <property type="match status" value="1"/>
</dbReference>
<evidence type="ECO:0000256" key="2">
    <source>
        <dbReference type="ARBA" id="ARBA00007447"/>
    </source>
</evidence>
<dbReference type="Proteomes" id="UP000824120">
    <property type="component" value="Chromosome 8"/>
</dbReference>
<organism evidence="7 8">
    <name type="scientific">Solanum commersonii</name>
    <name type="common">Commerson's wild potato</name>
    <name type="synonym">Commerson's nightshade</name>
    <dbReference type="NCBI Taxonomy" id="4109"/>
    <lineage>
        <taxon>Eukaryota</taxon>
        <taxon>Viridiplantae</taxon>
        <taxon>Streptophyta</taxon>
        <taxon>Embryophyta</taxon>
        <taxon>Tracheophyta</taxon>
        <taxon>Spermatophyta</taxon>
        <taxon>Magnoliopsida</taxon>
        <taxon>eudicotyledons</taxon>
        <taxon>Gunneridae</taxon>
        <taxon>Pentapetalae</taxon>
        <taxon>asterids</taxon>
        <taxon>lamiids</taxon>
        <taxon>Solanales</taxon>
        <taxon>Solanaceae</taxon>
        <taxon>Solanoideae</taxon>
        <taxon>Solaneae</taxon>
        <taxon>Solanum</taxon>
    </lineage>
</organism>
<sequence length="541" mass="60570">MQGTLLKNLNTPENRLPSQYHDTIDAVLWIKNQALDRVNGEKWLRKYGDFSRCYLYGVSCGGNIAFNSTLKLLNKKLEPLRINGAILNQPLFGGKMRTKSEMRLATDPFFPLPVIDVLWDFALLKGTDRDMFFPIVKKDPSTLQYITQIHQRTPLVPVKFAVHIGSENLWVDCETGFKSSTYKPARCDSRQCNLARSTACGDCNTENTTRPGCNNNACYNIVSNPAMNTFFSGGEIAEDVLTIQSINGSIPAPESRGPVVTVSNFIFSCSPSFFTQNLGKNVKGMIGFGQQSAVSFVTQLASAFKFSRQFAICLSSSTQQNGIIFIGHRPYIFALGFDASRDLIYTPIITYPNFFLINRGSPEYYIQVTSITINEKSLALNKTLLSLDENEENGTKFSTAVPYTVLEPSIYNVVSKAFISEMPKDVKTVSTVQPFKTCFDSTYVGMSRLGYNAPKIDLVLHKPNVRWTITGANSLVKVSNRVVCLAFVERNQMFEQAIVIGGFQMHDNLVEFDLARRRIGFSNSLYFHQTTCSNQFYTMGN</sequence>
<accession>A0A9J5XXE8</accession>
<keyword evidence="8" id="KW-1185">Reference proteome</keyword>
<dbReference type="InterPro" id="IPR032799">
    <property type="entry name" value="TAXi_C"/>
</dbReference>
<name>A0A9J5XXE8_SOLCO</name>
<dbReference type="FunFam" id="2.40.70.10:FF:000045">
    <property type="entry name" value="Basic 7S globulin"/>
    <property type="match status" value="1"/>
</dbReference>
<dbReference type="InterPro" id="IPR021109">
    <property type="entry name" value="Peptidase_aspartic_dom_sf"/>
</dbReference>
<dbReference type="SUPFAM" id="SSF50630">
    <property type="entry name" value="Acid proteases"/>
    <property type="match status" value="1"/>
</dbReference>
<evidence type="ECO:0000256" key="4">
    <source>
        <dbReference type="ARBA" id="ARBA00022525"/>
    </source>
</evidence>
<dbReference type="GO" id="GO:0004190">
    <property type="term" value="F:aspartic-type endopeptidase activity"/>
    <property type="evidence" value="ECO:0007669"/>
    <property type="project" value="InterPro"/>
</dbReference>
<dbReference type="FunFam" id="2.40.70.10:FF:000041">
    <property type="entry name" value="Basic 7S globulin"/>
    <property type="match status" value="1"/>
</dbReference>